<gene>
    <name evidence="2" type="ORF">PCOR1329_LOCUS15596</name>
</gene>
<dbReference type="EMBL" id="CAUYUJ010004732">
    <property type="protein sequence ID" value="CAK0810722.1"/>
    <property type="molecule type" value="Genomic_DNA"/>
</dbReference>
<proteinExistence type="predicted"/>
<organism evidence="2 3">
    <name type="scientific">Prorocentrum cordatum</name>
    <dbReference type="NCBI Taxonomy" id="2364126"/>
    <lineage>
        <taxon>Eukaryota</taxon>
        <taxon>Sar</taxon>
        <taxon>Alveolata</taxon>
        <taxon>Dinophyceae</taxon>
        <taxon>Prorocentrales</taxon>
        <taxon>Prorocentraceae</taxon>
        <taxon>Prorocentrum</taxon>
    </lineage>
</organism>
<protein>
    <submittedName>
        <fullName evidence="2">Uncharacterized protein</fullName>
    </submittedName>
</protein>
<comment type="caution">
    <text evidence="2">The sequence shown here is derived from an EMBL/GenBank/DDBJ whole genome shotgun (WGS) entry which is preliminary data.</text>
</comment>
<keyword evidence="3" id="KW-1185">Reference proteome</keyword>
<evidence type="ECO:0000256" key="1">
    <source>
        <dbReference type="SAM" id="MobiDB-lite"/>
    </source>
</evidence>
<reference evidence="2" key="1">
    <citation type="submission" date="2023-10" db="EMBL/GenBank/DDBJ databases">
        <authorList>
            <person name="Chen Y."/>
            <person name="Shah S."/>
            <person name="Dougan E. K."/>
            <person name="Thang M."/>
            <person name="Chan C."/>
        </authorList>
    </citation>
    <scope>NUCLEOTIDE SEQUENCE [LARGE SCALE GENOMIC DNA]</scope>
</reference>
<evidence type="ECO:0000313" key="3">
    <source>
        <dbReference type="Proteomes" id="UP001189429"/>
    </source>
</evidence>
<accession>A0ABN9R3G7</accession>
<evidence type="ECO:0000313" key="2">
    <source>
        <dbReference type="EMBL" id="CAK0810722.1"/>
    </source>
</evidence>
<name>A0ABN9R3G7_9DINO</name>
<dbReference type="Proteomes" id="UP001189429">
    <property type="component" value="Unassembled WGS sequence"/>
</dbReference>
<sequence>VTPGEQAAWSEDVREPARSPTAALDPPVLASAGMAATTAYLCHSRPPRSCSVSTTASSM</sequence>
<feature type="non-terminal residue" evidence="2">
    <location>
        <position position="1"/>
    </location>
</feature>
<feature type="region of interest" description="Disordered" evidence="1">
    <location>
        <begin position="1"/>
        <end position="25"/>
    </location>
</feature>